<evidence type="ECO:0000256" key="2">
    <source>
        <dbReference type="ARBA" id="ARBA00011900"/>
    </source>
</evidence>
<dbReference type="InterPro" id="IPR003356">
    <property type="entry name" value="DNA_methylase_A-5"/>
</dbReference>
<dbReference type="GO" id="GO:0009307">
    <property type="term" value="P:DNA restriction-modification system"/>
    <property type="evidence" value="ECO:0007669"/>
    <property type="project" value="UniProtKB-KW"/>
</dbReference>
<sequence length="846" mass="95502">MLSPRLRRQIYDLWTMFWSSGMSNPLTAIEQITYLLFLKQLQSLDEERRQKSGMRSIYGRRRNCTLRHHPDDDKGVEQALPAGADPAEYAGCNGHGTCRWEYIRQGLTTTDPLTQNLITPHDHLSQYVFPWLRELETTLHQTGAGNGLQAAGNRMADAYFQLAADKTATLQRAVKAVDDLFRHVGQRSANADLMGDIFEYLLREIKSSGKNGQFRTPRHIIRFMIELLNPQPGQRVLDPAAGTGGFLINTTLHMRKQLTDPPDTHEDERTVVLEWDGTPRRALMHPELQAAFSDDKFTGYDNDRTMVRIGWMNLVLHGIESPRFTQRDTLGKSLPETESNTYDVVLANPPFTGTVDKDDLHETRFPRNKKPNSKNPITTDSELLFVWLILDLLDRGGRAAVIVPEGVLFGSTGAHKELRRTLLLEHELEGVISLPAGVFQPYTGVKTSILVFKKAGVVCESGMEPYTRQVWFYEVSADGYTLNAKRDDRPTPNDLWDALAKWPQRLPDDPEQVQYVQPEFFTWRFRPVDDLTTRLFHDEPGVQHAPASYEPAIHELFPMLDADPQVATAQIVEAQQARICELFLGMVGEALPDAKKAVENSRKPDQAARKAFDGRQRELTRAFSDAANRMLEKDYDDHGRKALTPLLNAARQQADAVIDAQVERLTATLTASAEPERLPSLPLRWKEEVDEIVREFARLDGYDVRLRSHAVRAVQLDADAPPDPKCWVATVRAYAQNAEWRSADGSLEGSHAADGTVRREYTDFLAFEKEAFEKDGGALKSDFLDLLDPDCIEANDFNLSAGRYKPLTLTSVSHRPPREIILKLQMLEDQIQEGLAELLAMVEGEG</sequence>
<protein>
    <recommendedName>
        <fullName evidence="2">site-specific DNA-methyltransferase (adenine-specific)</fullName>
        <ecNumber evidence="2">2.1.1.72</ecNumber>
    </recommendedName>
</protein>
<comment type="catalytic activity">
    <reaction evidence="7">
        <text>a 2'-deoxyadenosine in DNA + S-adenosyl-L-methionine = an N(6)-methyl-2'-deoxyadenosine in DNA + S-adenosyl-L-homocysteine + H(+)</text>
        <dbReference type="Rhea" id="RHEA:15197"/>
        <dbReference type="Rhea" id="RHEA-COMP:12418"/>
        <dbReference type="Rhea" id="RHEA-COMP:12419"/>
        <dbReference type="ChEBI" id="CHEBI:15378"/>
        <dbReference type="ChEBI" id="CHEBI:57856"/>
        <dbReference type="ChEBI" id="CHEBI:59789"/>
        <dbReference type="ChEBI" id="CHEBI:90615"/>
        <dbReference type="ChEBI" id="CHEBI:90616"/>
        <dbReference type="EC" id="2.1.1.72"/>
    </reaction>
</comment>
<dbReference type="PANTHER" id="PTHR42933">
    <property type="entry name" value="SLR6095 PROTEIN"/>
    <property type="match status" value="1"/>
</dbReference>
<dbReference type="InterPro" id="IPR051537">
    <property type="entry name" value="DNA_Adenine_Mtase"/>
</dbReference>
<dbReference type="EMBL" id="RSAS01000354">
    <property type="protein sequence ID" value="RRR73153.1"/>
    <property type="molecule type" value="Genomic_DNA"/>
</dbReference>
<dbReference type="Proteomes" id="UP000280307">
    <property type="component" value="Unassembled WGS sequence"/>
</dbReference>
<dbReference type="PRINTS" id="PR00507">
    <property type="entry name" value="N12N6MTFRASE"/>
</dbReference>
<dbReference type="InterPro" id="IPR022749">
    <property type="entry name" value="D12N6_MeTrfase_N"/>
</dbReference>
<dbReference type="GO" id="GO:0003677">
    <property type="term" value="F:DNA binding"/>
    <property type="evidence" value="ECO:0007669"/>
    <property type="project" value="InterPro"/>
</dbReference>
<evidence type="ECO:0000259" key="8">
    <source>
        <dbReference type="Pfam" id="PF02384"/>
    </source>
</evidence>
<dbReference type="Gene3D" id="3.40.50.150">
    <property type="entry name" value="Vaccinia Virus protein VP39"/>
    <property type="match status" value="1"/>
</dbReference>
<name>A0A426U1A8_9CHLR</name>
<dbReference type="InterPro" id="IPR038333">
    <property type="entry name" value="T1MK-like_N_sf"/>
</dbReference>
<comment type="caution">
    <text evidence="10">The sequence shown here is derived from an EMBL/GenBank/DDBJ whole genome shotgun (WGS) entry which is preliminary data.</text>
</comment>
<dbReference type="Gene3D" id="1.20.1260.30">
    <property type="match status" value="1"/>
</dbReference>
<keyword evidence="4 10" id="KW-0808">Transferase</keyword>
<dbReference type="GO" id="GO:0009007">
    <property type="term" value="F:site-specific DNA-methyltransferase (adenine-specific) activity"/>
    <property type="evidence" value="ECO:0007669"/>
    <property type="project" value="UniProtKB-EC"/>
</dbReference>
<dbReference type="InterPro" id="IPR029063">
    <property type="entry name" value="SAM-dependent_MTases_sf"/>
</dbReference>
<dbReference type="PANTHER" id="PTHR42933:SF3">
    <property type="entry name" value="TYPE I RESTRICTION ENZYME MJAVIII METHYLASE SUBUNIT"/>
    <property type="match status" value="1"/>
</dbReference>
<gene>
    <name evidence="10" type="ORF">EI684_09225</name>
</gene>
<dbReference type="EC" id="2.1.1.72" evidence="2"/>
<evidence type="ECO:0000256" key="3">
    <source>
        <dbReference type="ARBA" id="ARBA00022603"/>
    </source>
</evidence>
<proteinExistence type="inferred from homology"/>
<evidence type="ECO:0000313" key="10">
    <source>
        <dbReference type="EMBL" id="RRR73153.1"/>
    </source>
</evidence>
<dbReference type="AlphaFoldDB" id="A0A426U1A8"/>
<evidence type="ECO:0000313" key="11">
    <source>
        <dbReference type="Proteomes" id="UP000280307"/>
    </source>
</evidence>
<dbReference type="Pfam" id="PF12161">
    <property type="entry name" value="HsdM_N"/>
    <property type="match status" value="1"/>
</dbReference>
<evidence type="ECO:0000256" key="1">
    <source>
        <dbReference type="ARBA" id="ARBA00006594"/>
    </source>
</evidence>
<dbReference type="PROSITE" id="PS00092">
    <property type="entry name" value="N6_MTASE"/>
    <property type="match status" value="1"/>
</dbReference>
<accession>A0A426U1A8</accession>
<evidence type="ECO:0000256" key="4">
    <source>
        <dbReference type="ARBA" id="ARBA00022679"/>
    </source>
</evidence>
<keyword evidence="3 10" id="KW-0489">Methyltransferase</keyword>
<feature type="domain" description="N6 adenine-specific DNA methyltransferase N-terminal" evidence="9">
    <location>
        <begin position="6"/>
        <end position="176"/>
    </location>
</feature>
<dbReference type="InterPro" id="IPR002052">
    <property type="entry name" value="DNA_methylase_N6_adenine_CS"/>
</dbReference>
<evidence type="ECO:0000256" key="6">
    <source>
        <dbReference type="ARBA" id="ARBA00022747"/>
    </source>
</evidence>
<evidence type="ECO:0000259" key="9">
    <source>
        <dbReference type="Pfam" id="PF12161"/>
    </source>
</evidence>
<evidence type="ECO:0000256" key="7">
    <source>
        <dbReference type="ARBA" id="ARBA00047942"/>
    </source>
</evidence>
<evidence type="ECO:0000256" key="5">
    <source>
        <dbReference type="ARBA" id="ARBA00022691"/>
    </source>
</evidence>
<feature type="domain" description="DNA methylase adenine-specific" evidence="8">
    <location>
        <begin position="191"/>
        <end position="487"/>
    </location>
</feature>
<dbReference type="Pfam" id="PF02384">
    <property type="entry name" value="N6_Mtase"/>
    <property type="match status" value="1"/>
</dbReference>
<dbReference type="GO" id="GO:0008170">
    <property type="term" value="F:N-methyltransferase activity"/>
    <property type="evidence" value="ECO:0007669"/>
    <property type="project" value="InterPro"/>
</dbReference>
<organism evidence="10 11">
    <name type="scientific">Candidatus Viridilinea halotolerans</name>
    <dbReference type="NCBI Taxonomy" id="2491704"/>
    <lineage>
        <taxon>Bacteria</taxon>
        <taxon>Bacillati</taxon>
        <taxon>Chloroflexota</taxon>
        <taxon>Chloroflexia</taxon>
        <taxon>Chloroflexales</taxon>
        <taxon>Chloroflexineae</taxon>
        <taxon>Oscillochloridaceae</taxon>
        <taxon>Candidatus Viridilinea</taxon>
    </lineage>
</organism>
<keyword evidence="6" id="KW-0680">Restriction system</keyword>
<reference evidence="10 11" key="1">
    <citation type="submission" date="2018-12" db="EMBL/GenBank/DDBJ databases">
        <title>Genome Sequence of Candidatus Viridilinea halotolerans isolated from saline sulfide-rich spring.</title>
        <authorList>
            <person name="Grouzdev D.S."/>
            <person name="Burganskaya E.I."/>
            <person name="Krutkina M.S."/>
            <person name="Sukhacheva M.V."/>
            <person name="Gorlenko V.M."/>
        </authorList>
    </citation>
    <scope>NUCLEOTIDE SEQUENCE [LARGE SCALE GENOMIC DNA]</scope>
    <source>
        <strain evidence="10">Chok-6</strain>
    </source>
</reference>
<dbReference type="GO" id="GO:0032259">
    <property type="term" value="P:methylation"/>
    <property type="evidence" value="ECO:0007669"/>
    <property type="project" value="UniProtKB-KW"/>
</dbReference>
<comment type="similarity">
    <text evidence="1">Belongs to the N(4)/N(6)-methyltransferase family.</text>
</comment>
<dbReference type="SUPFAM" id="SSF53335">
    <property type="entry name" value="S-adenosyl-L-methionine-dependent methyltransferases"/>
    <property type="match status" value="1"/>
</dbReference>
<keyword evidence="5" id="KW-0949">S-adenosyl-L-methionine</keyword>